<comment type="caution">
    <text evidence="2">The sequence shown here is derived from an EMBL/GenBank/DDBJ whole genome shotgun (WGS) entry which is preliminary data.</text>
</comment>
<protein>
    <submittedName>
        <fullName evidence="2">YybS family protein</fullName>
    </submittedName>
</protein>
<feature type="transmembrane region" description="Helical" evidence="1">
    <location>
        <begin position="239"/>
        <end position="266"/>
    </location>
</feature>
<evidence type="ECO:0000313" key="3">
    <source>
        <dbReference type="Proteomes" id="UP000681414"/>
    </source>
</evidence>
<dbReference type="AlphaFoldDB" id="A0A942YIJ9"/>
<proteinExistence type="predicted"/>
<dbReference type="InterPro" id="IPR018710">
    <property type="entry name" value="DUF2232"/>
</dbReference>
<sequence length="313" mass="35715">MNNTKTLTEGALLLALYTIMLLLAIFIPFSTIVIYLFFILPFLLYSAKYSVKHSIIFIIAAMMISFIIGSYLALPIAFLFGTTGLMMGYGIRAKESKQIIYISSSIVFIANIILIFIVTAMFLNINFMEELKNMFQTSIDQYTDTLNMMGMSPPVEFQEQLNDMVNLMISMLPTLLIGTAFISVIIIMAVNFPIIKRLGIDVPKFQPFRRLKFPKNILWLYLLVLIISLIFKIETDSYLHMAVVNAGLILQTLLVLQGLSFVFFYCHMKKWSIAIPILAVVLTFFLPFFLSIVRVLGIIDIGFDLRERINNNK</sequence>
<evidence type="ECO:0000256" key="1">
    <source>
        <dbReference type="SAM" id="Phobius"/>
    </source>
</evidence>
<feature type="transmembrane region" description="Helical" evidence="1">
    <location>
        <begin position="216"/>
        <end position="233"/>
    </location>
</feature>
<reference evidence="2 3" key="1">
    <citation type="submission" date="2021-05" db="EMBL/GenBank/DDBJ databases">
        <title>Novel Bacillus species.</title>
        <authorList>
            <person name="Liu G."/>
        </authorList>
    </citation>
    <scope>NUCLEOTIDE SEQUENCE [LARGE SCALE GENOMIC DNA]</scope>
    <source>
        <strain evidence="3">FJAT-49780</strain>
    </source>
</reference>
<feature type="transmembrane region" description="Helical" evidence="1">
    <location>
        <begin position="55"/>
        <end position="80"/>
    </location>
</feature>
<keyword evidence="1" id="KW-1133">Transmembrane helix</keyword>
<organism evidence="2 3">
    <name type="scientific">Lederbergia citri</name>
    <dbReference type="NCBI Taxonomy" id="2833580"/>
    <lineage>
        <taxon>Bacteria</taxon>
        <taxon>Bacillati</taxon>
        <taxon>Bacillota</taxon>
        <taxon>Bacilli</taxon>
        <taxon>Bacillales</taxon>
        <taxon>Bacillaceae</taxon>
        <taxon>Lederbergia</taxon>
    </lineage>
</organism>
<keyword evidence="1" id="KW-0472">Membrane</keyword>
<feature type="transmembrane region" description="Helical" evidence="1">
    <location>
        <begin position="12"/>
        <end position="43"/>
    </location>
</feature>
<name>A0A942YIJ9_9BACI</name>
<feature type="transmembrane region" description="Helical" evidence="1">
    <location>
        <begin position="273"/>
        <end position="299"/>
    </location>
</feature>
<dbReference type="Pfam" id="PF09991">
    <property type="entry name" value="DUF2232"/>
    <property type="match status" value="1"/>
</dbReference>
<dbReference type="EMBL" id="JAGYPG010000002">
    <property type="protein sequence ID" value="MBS4196550.1"/>
    <property type="molecule type" value="Genomic_DNA"/>
</dbReference>
<accession>A0A942YIJ9</accession>
<gene>
    <name evidence="2" type="ORF">KHA97_15905</name>
</gene>
<feature type="transmembrane region" description="Helical" evidence="1">
    <location>
        <begin position="171"/>
        <end position="195"/>
    </location>
</feature>
<dbReference type="RefSeq" id="WP_213125674.1">
    <property type="nucleotide sequence ID" value="NZ_JAGYPG010000002.1"/>
</dbReference>
<dbReference type="PANTHER" id="PTHR41324">
    <property type="entry name" value="MEMBRANE PROTEIN-RELATED"/>
    <property type="match status" value="1"/>
</dbReference>
<evidence type="ECO:0000313" key="2">
    <source>
        <dbReference type="EMBL" id="MBS4196550.1"/>
    </source>
</evidence>
<dbReference type="PANTHER" id="PTHR41324:SF1">
    <property type="entry name" value="DUF2232 DOMAIN-CONTAINING PROTEIN"/>
    <property type="match status" value="1"/>
</dbReference>
<keyword evidence="1" id="KW-0812">Transmembrane</keyword>
<keyword evidence="3" id="KW-1185">Reference proteome</keyword>
<dbReference type="Proteomes" id="UP000681414">
    <property type="component" value="Unassembled WGS sequence"/>
</dbReference>
<feature type="transmembrane region" description="Helical" evidence="1">
    <location>
        <begin position="100"/>
        <end position="125"/>
    </location>
</feature>